<feature type="transmembrane region" description="Helical" evidence="1">
    <location>
        <begin position="191"/>
        <end position="209"/>
    </location>
</feature>
<evidence type="ECO:0000313" key="3">
    <source>
        <dbReference type="Proteomes" id="UP000316727"/>
    </source>
</evidence>
<dbReference type="EMBL" id="VFRQ01000005">
    <property type="protein sequence ID" value="TPE43976.1"/>
    <property type="molecule type" value="Genomic_DNA"/>
</dbReference>
<evidence type="ECO:0000256" key="1">
    <source>
        <dbReference type="SAM" id="Phobius"/>
    </source>
</evidence>
<protein>
    <submittedName>
        <fullName evidence="2">Uncharacterized protein</fullName>
    </submittedName>
</protein>
<name>A0A501WEI7_9BACT</name>
<dbReference type="AlphaFoldDB" id="A0A501WEI7"/>
<reference evidence="2 3" key="1">
    <citation type="submission" date="2019-06" db="EMBL/GenBank/DDBJ databases">
        <title>A novel bacterium of genus Pontibacter, isolated from marine sediment.</title>
        <authorList>
            <person name="Huang H."/>
            <person name="Mo K."/>
            <person name="Hu Y."/>
        </authorList>
    </citation>
    <scope>NUCLEOTIDE SEQUENCE [LARGE SCALE GENOMIC DNA]</scope>
    <source>
        <strain evidence="2 3">HB172049</strain>
    </source>
</reference>
<feature type="transmembrane region" description="Helical" evidence="1">
    <location>
        <begin position="164"/>
        <end position="185"/>
    </location>
</feature>
<organism evidence="2 3">
    <name type="scientific">Pontibacter mangrovi</name>
    <dbReference type="NCBI Taxonomy" id="2589816"/>
    <lineage>
        <taxon>Bacteria</taxon>
        <taxon>Pseudomonadati</taxon>
        <taxon>Bacteroidota</taxon>
        <taxon>Cytophagia</taxon>
        <taxon>Cytophagales</taxon>
        <taxon>Hymenobacteraceae</taxon>
        <taxon>Pontibacter</taxon>
    </lineage>
</organism>
<accession>A0A501WEI7</accession>
<sequence length="215" mass="24534">MRELTKQEKKIIDHIDRLEEVSISELLNAEFSAYKFAIGGSTLLIYPNGMALNRLEGLDKKIVVYCIDCVRVLELLEINGLLTRLQYHPEFEKKRFTETDTFCNAAKEDRRKGILPHKFPYRGVAERVAILNKWTYLKSDSLKDFIRNGYALPGEARERINLHLAVLALFLTVLFSFADLGLSLIESDVDLTIKLALLAIGFASGFVIYKGYIKK</sequence>
<proteinExistence type="predicted"/>
<keyword evidence="1" id="KW-0472">Membrane</keyword>
<dbReference type="RefSeq" id="WP_140621599.1">
    <property type="nucleotide sequence ID" value="NZ_VFRQ01000005.1"/>
</dbReference>
<comment type="caution">
    <text evidence="2">The sequence shown here is derived from an EMBL/GenBank/DDBJ whole genome shotgun (WGS) entry which is preliminary data.</text>
</comment>
<evidence type="ECO:0000313" key="2">
    <source>
        <dbReference type="EMBL" id="TPE43976.1"/>
    </source>
</evidence>
<dbReference type="Proteomes" id="UP000316727">
    <property type="component" value="Unassembled WGS sequence"/>
</dbReference>
<keyword evidence="1" id="KW-1133">Transmembrane helix</keyword>
<gene>
    <name evidence="2" type="ORF">FJM65_11160</name>
</gene>
<keyword evidence="1" id="KW-0812">Transmembrane</keyword>
<keyword evidence="3" id="KW-1185">Reference proteome</keyword>